<dbReference type="InterPro" id="IPR033494">
    <property type="entry name" value="NUDE"/>
</dbReference>
<comment type="subcellular location">
    <subcellularLocation>
        <location evidence="2">Cytoplasm</location>
        <location evidence="2">Cytoskeleton</location>
        <location evidence="2">Microtubule organizing center</location>
        <location evidence="2">Centrosome</location>
    </subcellularLocation>
    <subcellularLocation>
        <location evidence="1">Cytoplasm</location>
        <location evidence="1">Cytoskeleton</location>
        <location evidence="1">Spindle</location>
    </subcellularLocation>
</comment>
<evidence type="ECO:0000256" key="9">
    <source>
        <dbReference type="SAM" id="MobiDB-lite"/>
    </source>
</evidence>
<comment type="caution">
    <text evidence="11">The sequence shown here is derived from an EMBL/GenBank/DDBJ whole genome shotgun (WGS) entry which is preliminary data.</text>
</comment>
<evidence type="ECO:0000256" key="2">
    <source>
        <dbReference type="ARBA" id="ARBA00004300"/>
    </source>
</evidence>
<gene>
    <name evidence="11" type="ORF">B4U79_02986</name>
</gene>
<accession>A0A3S3QQ15</accession>
<dbReference type="InterPro" id="IPR006964">
    <property type="entry name" value="NUDE_dom"/>
</dbReference>
<evidence type="ECO:0000256" key="1">
    <source>
        <dbReference type="ARBA" id="ARBA00004186"/>
    </source>
</evidence>
<feature type="compositionally biased region" description="Basic and acidic residues" evidence="9">
    <location>
        <begin position="346"/>
        <end position="355"/>
    </location>
</feature>
<keyword evidence="7" id="KW-0206">Cytoskeleton</keyword>
<evidence type="ECO:0000256" key="6">
    <source>
        <dbReference type="ARBA" id="ARBA00023054"/>
    </source>
</evidence>
<keyword evidence="5" id="KW-0493">Microtubule</keyword>
<dbReference type="EMBL" id="NCKU01001395">
    <property type="protein sequence ID" value="RWS12206.1"/>
    <property type="molecule type" value="Genomic_DNA"/>
</dbReference>
<sequence length="355" mass="40162">MSAVEVDSKSVFIDDSMNDAIEALRSYGVDSRMINELKVAFAKRIEECQFELEEFQESSRELEQELETQLTFCEKRNKELEENNARLQYENEALRSKLLKLSDESQRQILELQKELGESQASNERLTRCIRELEQSNDDLERAKRALAASLEDFEQRLNHQIERNVLLENELGEKEELEVVVQRLKDEARDLRSELMVQQQQPFSSLVNETRRSSCLPISNSNNNNNSFNLNKSRVPTTTTSLSSGTETPSTPNGTPVKQSRFFHPPSSLKNNSITPNSSPVSQQSLPMLSPSTRISALNIVSDLLRKVGALESKLASCRNIVPPGTPKNRSRVSSPLTSPSTLKDIGREVVHKE</sequence>
<evidence type="ECO:0000259" key="10">
    <source>
        <dbReference type="Pfam" id="PF04880"/>
    </source>
</evidence>
<feature type="region of interest" description="Disordered" evidence="9">
    <location>
        <begin position="218"/>
        <end position="288"/>
    </location>
</feature>
<feature type="region of interest" description="Disordered" evidence="9">
    <location>
        <begin position="321"/>
        <end position="355"/>
    </location>
</feature>
<feature type="domain" description="NUDE" evidence="10">
    <location>
        <begin position="150"/>
        <end position="333"/>
    </location>
</feature>
<dbReference type="GO" id="GO:0005874">
    <property type="term" value="C:microtubule"/>
    <property type="evidence" value="ECO:0007669"/>
    <property type="project" value="UniProtKB-KW"/>
</dbReference>
<dbReference type="GO" id="GO:0007020">
    <property type="term" value="P:microtubule nucleation"/>
    <property type="evidence" value="ECO:0007669"/>
    <property type="project" value="TreeGrafter"/>
</dbReference>
<name>A0A3S3QQ15_9ACAR</name>
<proteinExistence type="inferred from homology"/>
<organism evidence="11 12">
    <name type="scientific">Dinothrombium tinctorium</name>
    <dbReference type="NCBI Taxonomy" id="1965070"/>
    <lineage>
        <taxon>Eukaryota</taxon>
        <taxon>Metazoa</taxon>
        <taxon>Ecdysozoa</taxon>
        <taxon>Arthropoda</taxon>
        <taxon>Chelicerata</taxon>
        <taxon>Arachnida</taxon>
        <taxon>Acari</taxon>
        <taxon>Acariformes</taxon>
        <taxon>Trombidiformes</taxon>
        <taxon>Prostigmata</taxon>
        <taxon>Anystina</taxon>
        <taxon>Parasitengona</taxon>
        <taxon>Trombidioidea</taxon>
        <taxon>Trombidiidae</taxon>
        <taxon>Dinothrombium</taxon>
    </lineage>
</organism>
<feature type="compositionally biased region" description="Polar residues" evidence="9">
    <location>
        <begin position="269"/>
        <end position="288"/>
    </location>
</feature>
<evidence type="ECO:0000256" key="5">
    <source>
        <dbReference type="ARBA" id="ARBA00022701"/>
    </source>
</evidence>
<evidence type="ECO:0000256" key="8">
    <source>
        <dbReference type="SAM" id="Coils"/>
    </source>
</evidence>
<dbReference type="GO" id="GO:0047496">
    <property type="term" value="P:vesicle transport along microtubule"/>
    <property type="evidence" value="ECO:0007669"/>
    <property type="project" value="TreeGrafter"/>
</dbReference>
<dbReference type="OrthoDB" id="5877028at2759"/>
<dbReference type="GO" id="GO:0000132">
    <property type="term" value="P:establishment of mitotic spindle orientation"/>
    <property type="evidence" value="ECO:0007669"/>
    <property type="project" value="TreeGrafter"/>
</dbReference>
<keyword evidence="6 8" id="KW-0175">Coiled coil</keyword>
<reference evidence="11 12" key="1">
    <citation type="journal article" date="2018" name="Gigascience">
        <title>Genomes of trombidid mites reveal novel predicted allergens and laterally-transferred genes associated with secondary metabolism.</title>
        <authorList>
            <person name="Dong X."/>
            <person name="Chaisiri K."/>
            <person name="Xia D."/>
            <person name="Armstrong S.D."/>
            <person name="Fang Y."/>
            <person name="Donnelly M.J."/>
            <person name="Kadowaki T."/>
            <person name="McGarry J.W."/>
            <person name="Darby A.C."/>
            <person name="Makepeace B.L."/>
        </authorList>
    </citation>
    <scope>NUCLEOTIDE SEQUENCE [LARGE SCALE GENOMIC DNA]</scope>
    <source>
        <strain evidence="11">UoL-WK</strain>
    </source>
</reference>
<evidence type="ECO:0000256" key="3">
    <source>
        <dbReference type="ARBA" id="ARBA00007429"/>
    </source>
</evidence>
<dbReference type="Pfam" id="PF04880">
    <property type="entry name" value="NUDE_C"/>
    <property type="match status" value="1"/>
</dbReference>
<dbReference type="STRING" id="1965070.A0A3S3QQ15"/>
<keyword evidence="4" id="KW-0963">Cytoplasm</keyword>
<dbReference type="GO" id="GO:0007059">
    <property type="term" value="P:chromosome segregation"/>
    <property type="evidence" value="ECO:0007669"/>
    <property type="project" value="TreeGrafter"/>
</dbReference>
<evidence type="ECO:0000256" key="7">
    <source>
        <dbReference type="ARBA" id="ARBA00023212"/>
    </source>
</evidence>
<evidence type="ECO:0000313" key="11">
    <source>
        <dbReference type="EMBL" id="RWS12206.1"/>
    </source>
</evidence>
<feature type="coiled-coil region" evidence="8">
    <location>
        <begin position="45"/>
        <end position="202"/>
    </location>
</feature>
<feature type="compositionally biased region" description="Polar residues" evidence="9">
    <location>
        <begin position="333"/>
        <end position="343"/>
    </location>
</feature>
<dbReference type="Proteomes" id="UP000285301">
    <property type="component" value="Unassembled WGS sequence"/>
</dbReference>
<keyword evidence="12" id="KW-1185">Reference proteome</keyword>
<dbReference type="GO" id="GO:0008017">
    <property type="term" value="F:microtubule binding"/>
    <property type="evidence" value="ECO:0007669"/>
    <property type="project" value="InterPro"/>
</dbReference>
<feature type="compositionally biased region" description="Low complexity" evidence="9">
    <location>
        <begin position="220"/>
        <end position="253"/>
    </location>
</feature>
<dbReference type="GO" id="GO:0000776">
    <property type="term" value="C:kinetochore"/>
    <property type="evidence" value="ECO:0007669"/>
    <property type="project" value="TreeGrafter"/>
</dbReference>
<dbReference type="GO" id="GO:0005813">
    <property type="term" value="C:centrosome"/>
    <property type="evidence" value="ECO:0007669"/>
    <property type="project" value="UniProtKB-SubCell"/>
</dbReference>
<dbReference type="GO" id="GO:0051642">
    <property type="term" value="P:centrosome localization"/>
    <property type="evidence" value="ECO:0007669"/>
    <property type="project" value="TreeGrafter"/>
</dbReference>
<dbReference type="AlphaFoldDB" id="A0A3S3QQ15"/>
<comment type="similarity">
    <text evidence="3">Belongs to the nudE family.</text>
</comment>
<dbReference type="Gene3D" id="6.10.250.1080">
    <property type="match status" value="1"/>
</dbReference>
<evidence type="ECO:0000313" key="12">
    <source>
        <dbReference type="Proteomes" id="UP000285301"/>
    </source>
</evidence>
<dbReference type="GO" id="GO:0007100">
    <property type="term" value="P:mitotic centrosome separation"/>
    <property type="evidence" value="ECO:0007669"/>
    <property type="project" value="TreeGrafter"/>
</dbReference>
<evidence type="ECO:0000256" key="4">
    <source>
        <dbReference type="ARBA" id="ARBA00022490"/>
    </source>
</evidence>
<dbReference type="PANTHER" id="PTHR10921">
    <property type="entry name" value="NUCLEAR DISTRIBUTION PROTEIN NUDE HOMOLOG 1"/>
    <property type="match status" value="1"/>
</dbReference>
<dbReference type="PANTHER" id="PTHR10921:SF1">
    <property type="entry name" value="NUCLEAR DISTRIBUTION PROTEIN NUDE HOMOLOG"/>
    <property type="match status" value="1"/>
</dbReference>
<dbReference type="GO" id="GO:0005819">
    <property type="term" value="C:spindle"/>
    <property type="evidence" value="ECO:0007669"/>
    <property type="project" value="UniProtKB-SubCell"/>
</dbReference>
<protein>
    <submittedName>
        <fullName evidence="11">Nuclear distribution protein nudE-like protein</fullName>
    </submittedName>
</protein>
<dbReference type="GO" id="GO:0005871">
    <property type="term" value="C:kinesin complex"/>
    <property type="evidence" value="ECO:0007669"/>
    <property type="project" value="TreeGrafter"/>
</dbReference>